<dbReference type="Proteomes" id="UP001500221">
    <property type="component" value="Unassembled WGS sequence"/>
</dbReference>
<dbReference type="InterPro" id="IPR018711">
    <property type="entry name" value="NAGPA"/>
</dbReference>
<keyword evidence="2" id="KW-0732">Signal</keyword>
<evidence type="ECO:0000313" key="5">
    <source>
        <dbReference type="Proteomes" id="UP001500221"/>
    </source>
</evidence>
<accession>A0ABP9PFZ0</accession>
<evidence type="ECO:0000313" key="4">
    <source>
        <dbReference type="EMBL" id="GAA5145943.1"/>
    </source>
</evidence>
<feature type="signal peptide" evidence="2">
    <location>
        <begin position="1"/>
        <end position="20"/>
    </location>
</feature>
<evidence type="ECO:0000256" key="1">
    <source>
        <dbReference type="SAM" id="MobiDB-lite"/>
    </source>
</evidence>
<protein>
    <recommendedName>
        <fullName evidence="3">Phosphodiester glycosidase domain-containing protein</fullName>
    </recommendedName>
</protein>
<gene>
    <name evidence="4" type="ORF">GCM10023340_16100</name>
</gene>
<dbReference type="RefSeq" id="WP_345456685.1">
    <property type="nucleotide sequence ID" value="NZ_BAABKG010000002.1"/>
</dbReference>
<name>A0ABP9PFZ0_9ACTN</name>
<feature type="domain" description="Phosphodiester glycosidase" evidence="3">
    <location>
        <begin position="247"/>
        <end position="413"/>
    </location>
</feature>
<comment type="caution">
    <text evidence="4">The sequence shown here is derived from an EMBL/GenBank/DDBJ whole genome shotgun (WGS) entry which is preliminary data.</text>
</comment>
<organism evidence="4 5">
    <name type="scientific">Nocardioides marinquilinus</name>
    <dbReference type="NCBI Taxonomy" id="1210400"/>
    <lineage>
        <taxon>Bacteria</taxon>
        <taxon>Bacillati</taxon>
        <taxon>Actinomycetota</taxon>
        <taxon>Actinomycetes</taxon>
        <taxon>Propionibacteriales</taxon>
        <taxon>Nocardioidaceae</taxon>
        <taxon>Nocardioides</taxon>
    </lineage>
</organism>
<dbReference type="PANTHER" id="PTHR40446">
    <property type="entry name" value="N-ACETYLGLUCOSAMINE-1-PHOSPHODIESTER ALPHA-N-ACETYLGLUCOSAMINIDASE"/>
    <property type="match status" value="1"/>
</dbReference>
<proteinExistence type="predicted"/>
<sequence length="418" mass="44750">MRPFPSLALACLCLAAPVVALPPASSADDDRPAHANPAAGMPDGTVLGTDRPQTSDGVVGEVAADVPRLLRGHRTTANLKRWRVRPGVAVTTWNERDARGPVRFSMITVSWNARGVGLDYANAGPVRRTAPVRAIVSRAGAVAGVNGDFFDIGDTGAPLGIGRDREHGLLHGRRAGWNSAFYVSRHGVPRIGVLETHARVRNRPGLRITNVNSPEVAVGGIGVYTSRWGHTAGYRVTGGQRHDVRMVVVREGRVVRNTHRLASGTPVRGTVLVGRGPGARQLYGLKRGTRVRVSTWLDGRPRLAITGNTFLVRDGLVTVVDDREMHPRTAIGIDRDSRTLILLTVDGRRATSRGYTMVELAEKMIDLGAEAALNLDGGGSTTMLAGRPGQRPGLVNSPSDGVERRVANAVVVTYRPPR</sequence>
<keyword evidence="5" id="KW-1185">Reference proteome</keyword>
<dbReference type="EMBL" id="BAABKG010000002">
    <property type="protein sequence ID" value="GAA5145943.1"/>
    <property type="molecule type" value="Genomic_DNA"/>
</dbReference>
<feature type="chain" id="PRO_5045943349" description="Phosphodiester glycosidase domain-containing protein" evidence="2">
    <location>
        <begin position="21"/>
        <end position="418"/>
    </location>
</feature>
<dbReference type="PANTHER" id="PTHR40446:SF2">
    <property type="entry name" value="N-ACETYLGLUCOSAMINE-1-PHOSPHODIESTER ALPHA-N-ACETYLGLUCOSAMINIDASE"/>
    <property type="match status" value="1"/>
</dbReference>
<evidence type="ECO:0000256" key="2">
    <source>
        <dbReference type="SAM" id="SignalP"/>
    </source>
</evidence>
<evidence type="ECO:0000259" key="3">
    <source>
        <dbReference type="Pfam" id="PF09992"/>
    </source>
</evidence>
<dbReference type="Pfam" id="PF09992">
    <property type="entry name" value="NAGPA"/>
    <property type="match status" value="1"/>
</dbReference>
<feature type="region of interest" description="Disordered" evidence="1">
    <location>
        <begin position="23"/>
        <end position="57"/>
    </location>
</feature>
<reference evidence="5" key="1">
    <citation type="journal article" date="2019" name="Int. J. Syst. Evol. Microbiol.">
        <title>The Global Catalogue of Microorganisms (GCM) 10K type strain sequencing project: providing services to taxonomists for standard genome sequencing and annotation.</title>
        <authorList>
            <consortium name="The Broad Institute Genomics Platform"/>
            <consortium name="The Broad Institute Genome Sequencing Center for Infectious Disease"/>
            <person name="Wu L."/>
            <person name="Ma J."/>
        </authorList>
    </citation>
    <scope>NUCLEOTIDE SEQUENCE [LARGE SCALE GENOMIC DNA]</scope>
    <source>
        <strain evidence="5">JCM 18459</strain>
    </source>
</reference>